<dbReference type="GO" id="GO:0000792">
    <property type="term" value="C:heterochromatin"/>
    <property type="evidence" value="ECO:0007669"/>
    <property type="project" value="UniProtKB-ARBA"/>
</dbReference>
<reference evidence="5 6" key="1">
    <citation type="journal article" date="2013" name="MBio">
        <title>Genome sequencing of the plant pathogen Taphrina deformans, the causal agent of peach leaf curl.</title>
        <authorList>
            <person name="Cisse O.H."/>
            <person name="Almeida J.M.G.C.F."/>
            <person name="Fonseca A."/>
            <person name="Kumar A.A."/>
            <person name="Salojaervi J."/>
            <person name="Overmyer K."/>
            <person name="Hauser P.M."/>
            <person name="Pagni M."/>
        </authorList>
    </citation>
    <scope>NUCLEOTIDE SEQUENCE [LARGE SCALE GENOMIC DNA]</scope>
    <source>
        <strain evidence="6">PYCC 5710 / ATCC 11124 / CBS 356.35 / IMI 108563 / JCM 9778 / NBRC 8474</strain>
    </source>
</reference>
<dbReference type="InterPro" id="IPR008251">
    <property type="entry name" value="Chromo_shadow_dom"/>
</dbReference>
<evidence type="ECO:0000313" key="6">
    <source>
        <dbReference type="Proteomes" id="UP000013776"/>
    </source>
</evidence>
<evidence type="ECO:0000256" key="2">
    <source>
        <dbReference type="ARBA" id="ARBA00023242"/>
    </source>
</evidence>
<dbReference type="CDD" id="cd00024">
    <property type="entry name" value="CD_CSD"/>
    <property type="match status" value="1"/>
</dbReference>
<dbReference type="EMBL" id="CAHR02000015">
    <property type="protein sequence ID" value="CCG80806.1"/>
    <property type="molecule type" value="Genomic_DNA"/>
</dbReference>
<dbReference type="InterPro" id="IPR017984">
    <property type="entry name" value="Chromo_dom_subgr"/>
</dbReference>
<dbReference type="eggNOG" id="KOG1911">
    <property type="taxonomic scope" value="Eukaryota"/>
</dbReference>
<dbReference type="PANTHER" id="PTHR22812">
    <property type="entry name" value="CHROMOBOX PROTEIN"/>
    <property type="match status" value="1"/>
</dbReference>
<dbReference type="AlphaFoldDB" id="R4X6L0"/>
<dbReference type="Pfam" id="PF01393">
    <property type="entry name" value="Chromo_shadow"/>
    <property type="match status" value="1"/>
</dbReference>
<gene>
    <name evidence="5" type="ORF">TAPDE_000441</name>
</gene>
<protein>
    <submittedName>
        <fullName evidence="5">Chromo domain-containing protein</fullName>
    </submittedName>
</protein>
<dbReference type="PROSITE" id="PS50013">
    <property type="entry name" value="CHROMO_2"/>
    <property type="match status" value="1"/>
</dbReference>
<keyword evidence="2" id="KW-0539">Nucleus</keyword>
<dbReference type="InterPro" id="IPR016197">
    <property type="entry name" value="Chromo-like_dom_sf"/>
</dbReference>
<feature type="compositionally biased region" description="Polar residues" evidence="3">
    <location>
        <begin position="34"/>
        <end position="59"/>
    </location>
</feature>
<comment type="caution">
    <text evidence="5">The sequence shown here is derived from an EMBL/GenBank/DDBJ whole genome shotgun (WGS) entry which is preliminary data.</text>
</comment>
<organism evidence="5 6">
    <name type="scientific">Taphrina deformans (strain PYCC 5710 / ATCC 11124 / CBS 356.35 / IMI 108563 / JCM 9778 / NBRC 8474)</name>
    <name type="common">Peach leaf curl fungus</name>
    <name type="synonym">Lalaria deformans</name>
    <dbReference type="NCBI Taxonomy" id="1097556"/>
    <lineage>
        <taxon>Eukaryota</taxon>
        <taxon>Fungi</taxon>
        <taxon>Dikarya</taxon>
        <taxon>Ascomycota</taxon>
        <taxon>Taphrinomycotina</taxon>
        <taxon>Taphrinomycetes</taxon>
        <taxon>Taphrinales</taxon>
        <taxon>Taphrinaceae</taxon>
        <taxon>Taphrina</taxon>
    </lineage>
</organism>
<dbReference type="STRING" id="1097556.R4X6L0"/>
<feature type="region of interest" description="Disordered" evidence="3">
    <location>
        <begin position="1"/>
        <end position="74"/>
    </location>
</feature>
<evidence type="ECO:0000256" key="1">
    <source>
        <dbReference type="ARBA" id="ARBA00004123"/>
    </source>
</evidence>
<dbReference type="GO" id="GO:0005634">
    <property type="term" value="C:nucleus"/>
    <property type="evidence" value="ECO:0007669"/>
    <property type="project" value="UniProtKB-SubCell"/>
</dbReference>
<feature type="region of interest" description="Disordered" evidence="3">
    <location>
        <begin position="133"/>
        <end position="156"/>
    </location>
</feature>
<dbReference type="InterPro" id="IPR023780">
    <property type="entry name" value="Chromo_domain"/>
</dbReference>
<evidence type="ECO:0000259" key="4">
    <source>
        <dbReference type="PROSITE" id="PS50013"/>
    </source>
</evidence>
<dbReference type="OrthoDB" id="433924at2759"/>
<feature type="domain" description="Chromo" evidence="4">
    <location>
        <begin position="76"/>
        <end position="138"/>
    </location>
</feature>
<dbReference type="Proteomes" id="UP000013776">
    <property type="component" value="Unassembled WGS sequence"/>
</dbReference>
<name>R4X6L0_TAPDE</name>
<dbReference type="PRINTS" id="PR00504">
    <property type="entry name" value="CHROMODOMAIN"/>
</dbReference>
<keyword evidence="6" id="KW-1185">Reference proteome</keyword>
<proteinExistence type="predicted"/>
<dbReference type="GO" id="GO:0006338">
    <property type="term" value="P:chromatin remodeling"/>
    <property type="evidence" value="ECO:0007669"/>
    <property type="project" value="UniProtKB-ARBA"/>
</dbReference>
<evidence type="ECO:0000256" key="3">
    <source>
        <dbReference type="SAM" id="MobiDB-lite"/>
    </source>
</evidence>
<accession>R4X6L0</accession>
<sequence>MVSAFSEAKDESEEVTFRKIDLSEDEETEKRNSRTGTTSPALENAKDNTANQDATTKPELQNDRDMASEDEDEDVYVVEQIIRHRRSKKARSFEYLVRWEGYGSEDDTWEPHDNIAESASALVDTYWAPRGGYDANKTHAPNSAATKRKRASNSADVLVSNTVQSKRRKQGEAFADSSVVSGTRAVSDNVVIASNASSSWHPPLELKSWEELVVVETLEKDVHNELFVYLEWPKEKERSRHKASVAYQKLPQSMLRFYEANIVFKPAKTN</sequence>
<dbReference type="SUPFAM" id="SSF54160">
    <property type="entry name" value="Chromo domain-like"/>
    <property type="match status" value="2"/>
</dbReference>
<dbReference type="SMART" id="SM00300">
    <property type="entry name" value="ChSh"/>
    <property type="match status" value="1"/>
</dbReference>
<dbReference type="GO" id="GO:0010468">
    <property type="term" value="P:regulation of gene expression"/>
    <property type="evidence" value="ECO:0007669"/>
    <property type="project" value="UniProtKB-ARBA"/>
</dbReference>
<dbReference type="Pfam" id="PF00385">
    <property type="entry name" value="Chromo"/>
    <property type="match status" value="1"/>
</dbReference>
<dbReference type="Gene3D" id="2.40.50.40">
    <property type="match status" value="2"/>
</dbReference>
<dbReference type="InterPro" id="IPR051219">
    <property type="entry name" value="Heterochromatin_chromo-domain"/>
</dbReference>
<dbReference type="InterPro" id="IPR000953">
    <property type="entry name" value="Chromo/chromo_shadow_dom"/>
</dbReference>
<evidence type="ECO:0000313" key="5">
    <source>
        <dbReference type="EMBL" id="CCG80806.1"/>
    </source>
</evidence>
<dbReference type="InterPro" id="IPR023779">
    <property type="entry name" value="Chromodomain_CS"/>
</dbReference>
<feature type="compositionally biased region" description="Basic and acidic residues" evidence="3">
    <location>
        <begin position="15"/>
        <end position="32"/>
    </location>
</feature>
<dbReference type="VEuPathDB" id="FungiDB:TAPDE_000441"/>
<comment type="subcellular location">
    <subcellularLocation>
        <location evidence="1">Nucleus</location>
    </subcellularLocation>
</comment>
<dbReference type="SMART" id="SM00298">
    <property type="entry name" value="CHROMO"/>
    <property type="match status" value="1"/>
</dbReference>
<dbReference type="PROSITE" id="PS00598">
    <property type="entry name" value="CHROMO_1"/>
    <property type="match status" value="1"/>
</dbReference>